<dbReference type="AlphaFoldDB" id="A0A8E2AK99"/>
<keyword evidence="2" id="KW-0812">Transmembrane</keyword>
<evidence type="ECO:0000259" key="3">
    <source>
        <dbReference type="Pfam" id="PF00149"/>
    </source>
</evidence>
<dbReference type="EMBL" id="KV722546">
    <property type="protein sequence ID" value="OCH86061.1"/>
    <property type="molecule type" value="Genomic_DNA"/>
</dbReference>
<keyword evidence="2" id="KW-0472">Membrane</keyword>
<dbReference type="InterPro" id="IPR004843">
    <property type="entry name" value="Calcineurin-like_PHP"/>
</dbReference>
<dbReference type="GO" id="GO:0006798">
    <property type="term" value="P:polyphosphate catabolic process"/>
    <property type="evidence" value="ECO:0007669"/>
    <property type="project" value="TreeGrafter"/>
</dbReference>
<evidence type="ECO:0000313" key="4">
    <source>
        <dbReference type="EMBL" id="OCH86061.1"/>
    </source>
</evidence>
<dbReference type="InterPro" id="IPR050126">
    <property type="entry name" value="Ap4A_hydrolase"/>
</dbReference>
<dbReference type="PANTHER" id="PTHR42850:SF4">
    <property type="entry name" value="ZINC-DEPENDENT ENDOPOLYPHOSPHATASE"/>
    <property type="match status" value="1"/>
</dbReference>
<sequence>MPLLHRPRGAPGGQSATHRAIPFVLCAVFIFGLVYELQLAPTFGTPRLTATKQKDRYKFPDFNRYIHSHTVNAAEIGLDDPDKRAILIGDVHGMNKSLHNLLDTLNYSPTQDTLILAGDMLAKSTHAGSLAVLDFLAQHEPCASTSRSPTGTRTPAPNPKPRLPPARGRVYAVRGNHDHMVVQWRAWREWFTALELALPVPGAPEQTGPDGTLAGKPVGTGQEFLALIEKEWERDVRRDPQGASDADEWADVARKRAVGTWRAEWWFRIPEPGKGRAKKDWHMFTDHYWLAKGMTQEQARCLFSLPLVLHVPEEHFFVVHGGLLPSDPRRPATDERQPLAHPPDLDLLPEDVFVEDDLDLEGTPLLTPSTHRDFAAIAQHIIANSELSGAVKNASEELLHVAQERAVLRDIPQNRDAWVLLNMRGVRKSGKVTRDGDRGTPWSDVWNRQMDRCAGFDAGAVDDSEPAPRRGRFGSPETYAHGKDEADVSSLPCLPSTVVYGHAASRGLDDKRWTVGLDTGCLYGRKLTALVLRRGSSSGNGAAEDDEDDEEEEEEEEEIDDGADVEYSGSRLVRRRKGTKKNEKKHKTWRRRIEFGDERGDVRAELVSVKCPKTGNLS</sequence>
<feature type="transmembrane region" description="Helical" evidence="2">
    <location>
        <begin position="20"/>
        <end position="37"/>
    </location>
</feature>
<evidence type="ECO:0000256" key="2">
    <source>
        <dbReference type="SAM" id="Phobius"/>
    </source>
</evidence>
<dbReference type="GO" id="GO:0000298">
    <property type="term" value="F:endopolyphosphatase activity"/>
    <property type="evidence" value="ECO:0007669"/>
    <property type="project" value="TreeGrafter"/>
</dbReference>
<organism evidence="4 5">
    <name type="scientific">Obba rivulosa</name>
    <dbReference type="NCBI Taxonomy" id="1052685"/>
    <lineage>
        <taxon>Eukaryota</taxon>
        <taxon>Fungi</taxon>
        <taxon>Dikarya</taxon>
        <taxon>Basidiomycota</taxon>
        <taxon>Agaricomycotina</taxon>
        <taxon>Agaricomycetes</taxon>
        <taxon>Polyporales</taxon>
        <taxon>Gelatoporiaceae</taxon>
        <taxon>Obba</taxon>
    </lineage>
</organism>
<evidence type="ECO:0000313" key="5">
    <source>
        <dbReference type="Proteomes" id="UP000250043"/>
    </source>
</evidence>
<reference evidence="4 5" key="1">
    <citation type="submission" date="2016-07" db="EMBL/GenBank/DDBJ databases">
        <title>Draft genome of the white-rot fungus Obba rivulosa 3A-2.</title>
        <authorList>
            <consortium name="DOE Joint Genome Institute"/>
            <person name="Miettinen O."/>
            <person name="Riley R."/>
            <person name="Acob R."/>
            <person name="Barry K."/>
            <person name="Cullen D."/>
            <person name="De Vries R."/>
            <person name="Hainaut M."/>
            <person name="Hatakka A."/>
            <person name="Henrissat B."/>
            <person name="Hilden K."/>
            <person name="Kuo R."/>
            <person name="Labutti K."/>
            <person name="Lipzen A."/>
            <person name="Makela M.R."/>
            <person name="Sandor L."/>
            <person name="Spatafora J.W."/>
            <person name="Grigoriev I.V."/>
            <person name="Hibbett D.S."/>
        </authorList>
    </citation>
    <scope>NUCLEOTIDE SEQUENCE [LARGE SCALE GENOMIC DNA]</scope>
    <source>
        <strain evidence="4 5">3A-2</strain>
    </source>
</reference>
<feature type="compositionally biased region" description="Low complexity" evidence="1">
    <location>
        <begin position="143"/>
        <end position="155"/>
    </location>
</feature>
<protein>
    <submittedName>
        <fullName evidence="4">Metallo-dependent phosphatase</fullName>
    </submittedName>
</protein>
<dbReference type="Proteomes" id="UP000250043">
    <property type="component" value="Unassembled WGS sequence"/>
</dbReference>
<keyword evidence="5" id="KW-1185">Reference proteome</keyword>
<dbReference type="GO" id="GO:0016791">
    <property type="term" value="F:phosphatase activity"/>
    <property type="evidence" value="ECO:0007669"/>
    <property type="project" value="TreeGrafter"/>
</dbReference>
<accession>A0A8E2AK99</accession>
<evidence type="ECO:0000256" key="1">
    <source>
        <dbReference type="SAM" id="MobiDB-lite"/>
    </source>
</evidence>
<proteinExistence type="predicted"/>
<gene>
    <name evidence="4" type="ORF">OBBRIDRAFT_797537</name>
</gene>
<dbReference type="GO" id="GO:0005737">
    <property type="term" value="C:cytoplasm"/>
    <property type="evidence" value="ECO:0007669"/>
    <property type="project" value="TreeGrafter"/>
</dbReference>
<feature type="domain" description="Calcineurin-like phosphoesterase" evidence="3">
    <location>
        <begin position="85"/>
        <end position="209"/>
    </location>
</feature>
<dbReference type="SUPFAM" id="SSF56300">
    <property type="entry name" value="Metallo-dependent phosphatases"/>
    <property type="match status" value="1"/>
</dbReference>
<feature type="compositionally biased region" description="Acidic residues" evidence="1">
    <location>
        <begin position="543"/>
        <end position="564"/>
    </location>
</feature>
<dbReference type="Pfam" id="PF00149">
    <property type="entry name" value="Metallophos"/>
    <property type="match status" value="1"/>
</dbReference>
<feature type="compositionally biased region" description="Basic residues" evidence="1">
    <location>
        <begin position="572"/>
        <end position="588"/>
    </location>
</feature>
<dbReference type="OrthoDB" id="10267127at2759"/>
<name>A0A8E2AK99_9APHY</name>
<feature type="region of interest" description="Disordered" evidence="1">
    <location>
        <begin position="142"/>
        <end position="167"/>
    </location>
</feature>
<dbReference type="Gene3D" id="3.60.21.10">
    <property type="match status" value="2"/>
</dbReference>
<dbReference type="PANTHER" id="PTHR42850">
    <property type="entry name" value="METALLOPHOSPHOESTERASE"/>
    <property type="match status" value="1"/>
</dbReference>
<feature type="region of interest" description="Disordered" evidence="1">
    <location>
        <begin position="536"/>
        <end position="588"/>
    </location>
</feature>
<feature type="region of interest" description="Disordered" evidence="1">
    <location>
        <begin position="457"/>
        <end position="488"/>
    </location>
</feature>
<dbReference type="InterPro" id="IPR029052">
    <property type="entry name" value="Metallo-depent_PP-like"/>
</dbReference>
<keyword evidence="2" id="KW-1133">Transmembrane helix</keyword>